<dbReference type="SUPFAM" id="SSF140736">
    <property type="entry name" value="Rv1873-like"/>
    <property type="match status" value="1"/>
</dbReference>
<gene>
    <name evidence="1" type="ORF">SAMN05421738_109153</name>
</gene>
<dbReference type="InterPro" id="IPR036287">
    <property type="entry name" value="Rv1873-like_sf"/>
</dbReference>
<protein>
    <submittedName>
        <fullName evidence="1">Uncharacterized protein, DUF1810 family</fullName>
    </submittedName>
</protein>
<accession>A0A1I4XSA4</accession>
<proteinExistence type="predicted"/>
<reference evidence="2" key="1">
    <citation type="submission" date="2016-10" db="EMBL/GenBank/DDBJ databases">
        <authorList>
            <person name="Varghese N."/>
            <person name="Submissions S."/>
        </authorList>
    </citation>
    <scope>NUCLEOTIDE SEQUENCE [LARGE SCALE GENOMIC DNA]</scope>
    <source>
        <strain evidence="2">XJ109</strain>
    </source>
</reference>
<evidence type="ECO:0000313" key="1">
    <source>
        <dbReference type="EMBL" id="SFN28725.1"/>
    </source>
</evidence>
<dbReference type="STRING" id="684065.SAMN05421738_109153"/>
<organism evidence="1 2">
    <name type="scientific">Algoriella xinjiangensis</name>
    <dbReference type="NCBI Taxonomy" id="684065"/>
    <lineage>
        <taxon>Bacteria</taxon>
        <taxon>Pseudomonadati</taxon>
        <taxon>Bacteroidota</taxon>
        <taxon>Flavobacteriia</taxon>
        <taxon>Flavobacteriales</taxon>
        <taxon>Weeksellaceae</taxon>
        <taxon>Algoriella</taxon>
    </lineage>
</organism>
<evidence type="ECO:0000313" key="2">
    <source>
        <dbReference type="Proteomes" id="UP000199149"/>
    </source>
</evidence>
<dbReference type="Gene3D" id="1.25.40.380">
    <property type="entry name" value="Protein of unknown function DUF1810"/>
    <property type="match status" value="1"/>
</dbReference>
<dbReference type="EMBL" id="FOUZ01000009">
    <property type="protein sequence ID" value="SFN28725.1"/>
    <property type="molecule type" value="Genomic_DNA"/>
</dbReference>
<name>A0A1I4XSA4_9FLAO</name>
<dbReference type="InterPro" id="IPR014937">
    <property type="entry name" value="DUF1810"/>
</dbReference>
<sequence>MNRFLEAQEIDFERALQEVKNGRKISHWMWFIFPQYKGLGSSETANYYSIQSLDEANEYLNDSTLGVRLKQITKVLIESNETKIENIFYFPDNLKLKSCMTLFAFIEKNEDNLFTLVLDKYFNGELDSNTLNLIIK</sequence>
<dbReference type="Proteomes" id="UP000199149">
    <property type="component" value="Unassembled WGS sequence"/>
</dbReference>
<dbReference type="AlphaFoldDB" id="A0A1I4XSA4"/>
<dbReference type="Pfam" id="PF08837">
    <property type="entry name" value="DUF1810"/>
    <property type="match status" value="1"/>
</dbReference>
<keyword evidence="2" id="KW-1185">Reference proteome</keyword>
<dbReference type="PIRSF" id="PIRSF008546">
    <property type="entry name" value="UCP008546"/>
    <property type="match status" value="1"/>
</dbReference>